<accession>A0A812UNM7</accession>
<evidence type="ECO:0000313" key="2">
    <source>
        <dbReference type="EMBL" id="CAE7573377.1"/>
    </source>
</evidence>
<evidence type="ECO:0000313" key="3">
    <source>
        <dbReference type="Proteomes" id="UP000604046"/>
    </source>
</evidence>
<name>A0A812UNM7_9DINO</name>
<proteinExistence type="predicted"/>
<evidence type="ECO:0000256" key="1">
    <source>
        <dbReference type="SAM" id="MobiDB-lite"/>
    </source>
</evidence>
<reference evidence="2" key="1">
    <citation type="submission" date="2021-02" db="EMBL/GenBank/DDBJ databases">
        <authorList>
            <person name="Dougan E. K."/>
            <person name="Rhodes N."/>
            <person name="Thang M."/>
            <person name="Chan C."/>
        </authorList>
    </citation>
    <scope>NUCLEOTIDE SEQUENCE</scope>
</reference>
<keyword evidence="3" id="KW-1185">Reference proteome</keyword>
<feature type="region of interest" description="Disordered" evidence="1">
    <location>
        <begin position="47"/>
        <end position="104"/>
    </location>
</feature>
<dbReference type="EMBL" id="CAJNDS010002723">
    <property type="protein sequence ID" value="CAE7573377.1"/>
    <property type="molecule type" value="Genomic_DNA"/>
</dbReference>
<sequence length="104" mass="11318">MAQTRQLLGGARWVKRCGLCTFPLPKEMAEQGHNLCNDCAKTGHPANFHRRSRLQRSTLPPGAGHVGAAQEPPPDVCLDPPLTSGVPAPALRRELSRKARRAFS</sequence>
<protein>
    <submittedName>
        <fullName evidence="2">Uncharacterized protein</fullName>
    </submittedName>
</protein>
<dbReference type="AlphaFoldDB" id="A0A812UNM7"/>
<organism evidence="2 3">
    <name type="scientific">Symbiodinium natans</name>
    <dbReference type="NCBI Taxonomy" id="878477"/>
    <lineage>
        <taxon>Eukaryota</taxon>
        <taxon>Sar</taxon>
        <taxon>Alveolata</taxon>
        <taxon>Dinophyceae</taxon>
        <taxon>Suessiales</taxon>
        <taxon>Symbiodiniaceae</taxon>
        <taxon>Symbiodinium</taxon>
    </lineage>
</organism>
<comment type="caution">
    <text evidence="2">The sequence shown here is derived from an EMBL/GenBank/DDBJ whole genome shotgun (WGS) entry which is preliminary data.</text>
</comment>
<gene>
    <name evidence="2" type="ORF">SNAT2548_LOCUS32686</name>
</gene>
<dbReference type="Proteomes" id="UP000604046">
    <property type="component" value="Unassembled WGS sequence"/>
</dbReference>